<organism evidence="2 3">
    <name type="scientific">Syntrophotalea acetylenivorans</name>
    <dbReference type="NCBI Taxonomy" id="1842532"/>
    <lineage>
        <taxon>Bacteria</taxon>
        <taxon>Pseudomonadati</taxon>
        <taxon>Thermodesulfobacteriota</taxon>
        <taxon>Desulfuromonadia</taxon>
        <taxon>Desulfuromonadales</taxon>
        <taxon>Syntrophotaleaceae</taxon>
        <taxon>Syntrophotalea</taxon>
    </lineage>
</organism>
<dbReference type="EMBL" id="CP015519">
    <property type="protein sequence ID" value="APG27142.1"/>
    <property type="molecule type" value="Genomic_DNA"/>
</dbReference>
<dbReference type="OrthoDB" id="5405461at2"/>
<protein>
    <recommendedName>
        <fullName evidence="4">Zinc resistance-associated protein</fullName>
    </recommendedName>
</protein>
<keyword evidence="1" id="KW-0732">Signal</keyword>
<dbReference type="STRING" id="1842532.A7E78_04405"/>
<evidence type="ECO:0000313" key="3">
    <source>
        <dbReference type="Proteomes" id="UP000182517"/>
    </source>
</evidence>
<dbReference type="Pfam" id="PF13801">
    <property type="entry name" value="Metal_resist"/>
    <property type="match status" value="1"/>
</dbReference>
<name>A0A1L3GMI6_9BACT</name>
<dbReference type="Gene3D" id="1.20.120.1490">
    <property type="match status" value="1"/>
</dbReference>
<dbReference type="RefSeq" id="WP_072283104.1">
    <property type="nucleotide sequence ID" value="NZ_CP015519.1"/>
</dbReference>
<sequence length="170" mass="18980">MKNNRKRIAVTAILAMVAITTPAFAWMGNWSGTRMGRGMGPATGAQALTAEQQKNLDEIQGKYQPQLQDLQQKLNAKQAELNAARSDNATTVGRLNALEGELYDLERAYWTKLDQANLEVSRITGDGYGPWFACDYQGCDHGHGRHGMMRDGYRMRNRSMNTGRYGSCCR</sequence>
<dbReference type="AlphaFoldDB" id="A0A1L3GMI6"/>
<feature type="signal peptide" evidence="1">
    <location>
        <begin position="1"/>
        <end position="25"/>
    </location>
</feature>
<gene>
    <name evidence="2" type="ORF">A7E78_04405</name>
</gene>
<reference evidence="2 3" key="1">
    <citation type="journal article" date="2017" name="Genome Announc.">
        <title>Complete Genome Sequences of Two Acetylene-Fermenting Pelobacter acetylenicus Strains.</title>
        <authorList>
            <person name="Sutton J.M."/>
            <person name="Baesman S.M."/>
            <person name="Fierst J.L."/>
            <person name="Poret-Peterson A.T."/>
            <person name="Oremland R.S."/>
            <person name="Dunlap D.S."/>
            <person name="Akob D.M."/>
        </authorList>
    </citation>
    <scope>NUCLEOTIDE SEQUENCE [LARGE SCALE GENOMIC DNA]</scope>
    <source>
        <strain evidence="2 3">SFB93</strain>
    </source>
</reference>
<accession>A0A1L3GMI6</accession>
<dbReference type="InterPro" id="IPR025961">
    <property type="entry name" value="Metal_resist"/>
</dbReference>
<evidence type="ECO:0000313" key="2">
    <source>
        <dbReference type="EMBL" id="APG27142.1"/>
    </source>
</evidence>
<evidence type="ECO:0008006" key="4">
    <source>
        <dbReference type="Google" id="ProtNLM"/>
    </source>
</evidence>
<keyword evidence="3" id="KW-1185">Reference proteome</keyword>
<dbReference type="KEGG" id="pef:A7E78_04405"/>
<dbReference type="Proteomes" id="UP000182517">
    <property type="component" value="Chromosome"/>
</dbReference>
<evidence type="ECO:0000256" key="1">
    <source>
        <dbReference type="SAM" id="SignalP"/>
    </source>
</evidence>
<proteinExistence type="predicted"/>
<feature type="chain" id="PRO_5012430830" description="Zinc resistance-associated protein" evidence="1">
    <location>
        <begin position="26"/>
        <end position="170"/>
    </location>
</feature>